<protein>
    <submittedName>
        <fullName evidence="2">Uncharacterized protein</fullName>
    </submittedName>
</protein>
<feature type="compositionally biased region" description="Basic and acidic residues" evidence="1">
    <location>
        <begin position="23"/>
        <end position="35"/>
    </location>
</feature>
<feature type="region of interest" description="Disordered" evidence="1">
    <location>
        <begin position="524"/>
        <end position="613"/>
    </location>
</feature>
<dbReference type="AlphaFoldDB" id="A0A9P8UKM8"/>
<proteinExistence type="predicted"/>
<evidence type="ECO:0000313" key="2">
    <source>
        <dbReference type="EMBL" id="KAH6653859.1"/>
    </source>
</evidence>
<name>A0A9P8UKM8_9PEZI</name>
<feature type="region of interest" description="Disordered" evidence="1">
    <location>
        <begin position="291"/>
        <end position="317"/>
    </location>
</feature>
<dbReference type="OrthoDB" id="5209965at2759"/>
<feature type="compositionally biased region" description="Basic and acidic residues" evidence="1">
    <location>
        <begin position="524"/>
        <end position="542"/>
    </location>
</feature>
<comment type="caution">
    <text evidence="2">The sequence shown here is derived from an EMBL/GenBank/DDBJ whole genome shotgun (WGS) entry which is preliminary data.</text>
</comment>
<dbReference type="RefSeq" id="XP_045958129.1">
    <property type="nucleotide sequence ID" value="XM_046095827.1"/>
</dbReference>
<dbReference type="Proteomes" id="UP000758603">
    <property type="component" value="Unassembled WGS sequence"/>
</dbReference>
<feature type="region of interest" description="Disordered" evidence="1">
    <location>
        <begin position="149"/>
        <end position="272"/>
    </location>
</feature>
<feature type="compositionally biased region" description="Basic and acidic residues" evidence="1">
    <location>
        <begin position="237"/>
        <end position="272"/>
    </location>
</feature>
<reference evidence="2" key="1">
    <citation type="journal article" date="2021" name="Nat. Commun.">
        <title>Genetic determinants of endophytism in the Arabidopsis root mycobiome.</title>
        <authorList>
            <person name="Mesny F."/>
            <person name="Miyauchi S."/>
            <person name="Thiergart T."/>
            <person name="Pickel B."/>
            <person name="Atanasova L."/>
            <person name="Karlsson M."/>
            <person name="Huettel B."/>
            <person name="Barry K.W."/>
            <person name="Haridas S."/>
            <person name="Chen C."/>
            <person name="Bauer D."/>
            <person name="Andreopoulos W."/>
            <person name="Pangilinan J."/>
            <person name="LaButti K."/>
            <person name="Riley R."/>
            <person name="Lipzen A."/>
            <person name="Clum A."/>
            <person name="Drula E."/>
            <person name="Henrissat B."/>
            <person name="Kohler A."/>
            <person name="Grigoriev I.V."/>
            <person name="Martin F.M."/>
            <person name="Hacquard S."/>
        </authorList>
    </citation>
    <scope>NUCLEOTIDE SEQUENCE</scope>
    <source>
        <strain evidence="2">MPI-SDFR-AT-0073</strain>
    </source>
</reference>
<feature type="region of interest" description="Disordered" evidence="1">
    <location>
        <begin position="93"/>
        <end position="114"/>
    </location>
</feature>
<gene>
    <name evidence="2" type="ORF">BKA67DRAFT_262670</name>
</gene>
<dbReference type="GeneID" id="70124720"/>
<feature type="region of interest" description="Disordered" evidence="1">
    <location>
        <begin position="1"/>
        <end position="65"/>
    </location>
</feature>
<keyword evidence="3" id="KW-1185">Reference proteome</keyword>
<accession>A0A9P8UKM8</accession>
<dbReference type="EMBL" id="JAGPXC010000004">
    <property type="protein sequence ID" value="KAH6653859.1"/>
    <property type="molecule type" value="Genomic_DNA"/>
</dbReference>
<feature type="compositionally biased region" description="Basic and acidic residues" evidence="1">
    <location>
        <begin position="291"/>
        <end position="300"/>
    </location>
</feature>
<evidence type="ECO:0000313" key="3">
    <source>
        <dbReference type="Proteomes" id="UP000758603"/>
    </source>
</evidence>
<feature type="compositionally biased region" description="Polar residues" evidence="1">
    <location>
        <begin position="13"/>
        <end position="22"/>
    </location>
</feature>
<sequence length="683" mass="77469">MKYGEHHFAVPRRSSSMGSTNHKMPDKILTEHESGWHQQIQSRFTEAGKPRNRQTGALKQNPFLVADKRAGGKDDISQQSSHAATREILKKALPNAERKGHGTSHMEDIHDDHDDIHTHHSLGFHDASHISEHLAAGAGRDFAELQAKASETARSRLRKRPGSHVADLKHLKPLTPVQASTKLTTDEYSENPVPSGHPSHKLRHVQSGRLDKGDESSNSEHFAHHRTVNNTTSPAHHHGETRKQHNEISHRARHHDQTGTEEAGKATSRHHVDNRVRRFESAEFWNNATEEARSRVRKQETSAQKQSVHTTREAAHEISENATNAATRKISSLQQKIQEAELMKAQSGNAAQSGGFKTDIPSARMTTPPDWLKHPRKQADQKWVHQKLRHVSSFEPHTAWKSHHPEVQFSPSRSKSSFQERRSPVYLKPPLPISERVKQLDKLQSSNKKIKKTGSEEWLEHLGIGNDFYSSQKLMAQDTHRATEAQKTPMSASEEYLEEFRHQSQHLQERYKEATVQAEAELNRLRVEKSKNHRDRPERAPSDRPTVSGFSTPVQILQPKRFLPSQRREQGTAPGDHEATNFTSGRKEALTRVDKRSDLDLHRPSAVPPPNHECSWKDRYMDLTSEVRQLKAEMSTMGRVETEEHGTACEDSTLGIEGLTIVMHLKNKDDLVINTDLTQESDE</sequence>
<feature type="compositionally biased region" description="Basic and acidic residues" evidence="1">
    <location>
        <begin position="566"/>
        <end position="603"/>
    </location>
</feature>
<organism evidence="2 3">
    <name type="scientific">Truncatella angustata</name>
    <dbReference type="NCBI Taxonomy" id="152316"/>
    <lineage>
        <taxon>Eukaryota</taxon>
        <taxon>Fungi</taxon>
        <taxon>Dikarya</taxon>
        <taxon>Ascomycota</taxon>
        <taxon>Pezizomycotina</taxon>
        <taxon>Sordariomycetes</taxon>
        <taxon>Xylariomycetidae</taxon>
        <taxon>Amphisphaeriales</taxon>
        <taxon>Sporocadaceae</taxon>
        <taxon>Truncatella</taxon>
    </lineage>
</organism>
<feature type="region of interest" description="Disordered" evidence="1">
    <location>
        <begin position="396"/>
        <end position="424"/>
    </location>
</feature>
<evidence type="ECO:0000256" key="1">
    <source>
        <dbReference type="SAM" id="MobiDB-lite"/>
    </source>
</evidence>